<dbReference type="PANTHER" id="PTHR24031">
    <property type="entry name" value="RNA HELICASE"/>
    <property type="match status" value="1"/>
</dbReference>
<evidence type="ECO:0000256" key="2">
    <source>
        <dbReference type="ARBA" id="ARBA00022801"/>
    </source>
</evidence>
<evidence type="ECO:0000256" key="4">
    <source>
        <dbReference type="ARBA" id="ARBA00022840"/>
    </source>
</evidence>
<evidence type="ECO:0000256" key="6">
    <source>
        <dbReference type="ARBA" id="ARBA00023242"/>
    </source>
</evidence>
<evidence type="ECO:0000256" key="1">
    <source>
        <dbReference type="ARBA" id="ARBA00022741"/>
    </source>
</evidence>
<dbReference type="InterPro" id="IPR001650">
    <property type="entry name" value="Helicase_C-like"/>
</dbReference>
<dbReference type="SMART" id="SM00490">
    <property type="entry name" value="HELICc"/>
    <property type="match status" value="1"/>
</dbReference>
<dbReference type="OMA" id="NGEQYVH"/>
<evidence type="ECO:0000259" key="10">
    <source>
        <dbReference type="PROSITE" id="PS51192"/>
    </source>
</evidence>
<feature type="region of interest" description="Disordered" evidence="9">
    <location>
        <begin position="1"/>
        <end position="42"/>
    </location>
</feature>
<proteinExistence type="inferred from homology"/>
<dbReference type="GO" id="GO:0003723">
    <property type="term" value="F:RNA binding"/>
    <property type="evidence" value="ECO:0007669"/>
    <property type="project" value="UniProtKB-UniRule"/>
</dbReference>
<feature type="domain" description="Helicase C-terminal" evidence="11">
    <location>
        <begin position="313"/>
        <end position="469"/>
    </location>
</feature>
<dbReference type="Gene3D" id="3.40.50.300">
    <property type="entry name" value="P-loop containing nucleotide triphosphate hydrolases"/>
    <property type="match status" value="2"/>
</dbReference>
<dbReference type="Proteomes" id="UP000258309">
    <property type="component" value="Unassembled WGS sequence"/>
</dbReference>
<evidence type="ECO:0000256" key="5">
    <source>
        <dbReference type="ARBA" id="ARBA00022884"/>
    </source>
</evidence>
<evidence type="ECO:0000313" key="12">
    <source>
        <dbReference type="EMBL" id="RFU34968.1"/>
    </source>
</evidence>
<comment type="function">
    <text evidence="8">RNA helicase.</text>
</comment>
<dbReference type="GO" id="GO:0005524">
    <property type="term" value="F:ATP binding"/>
    <property type="evidence" value="ECO:0007669"/>
    <property type="project" value="UniProtKB-UniRule"/>
</dbReference>
<comment type="similarity">
    <text evidence="7">Belongs to the DEAD box helicase family.</text>
</comment>
<dbReference type="AlphaFoldDB" id="A0A3E2HNP3"/>
<evidence type="ECO:0000256" key="9">
    <source>
        <dbReference type="SAM" id="MobiDB-lite"/>
    </source>
</evidence>
<dbReference type="CDD" id="cd18787">
    <property type="entry name" value="SF2_C_DEAD"/>
    <property type="match status" value="1"/>
</dbReference>
<feature type="compositionally biased region" description="Basic residues" evidence="9">
    <location>
        <begin position="7"/>
        <end position="23"/>
    </location>
</feature>
<dbReference type="PROSITE" id="PS51192">
    <property type="entry name" value="HELICASE_ATP_BIND_1"/>
    <property type="match status" value="1"/>
</dbReference>
<feature type="non-terminal residue" evidence="12">
    <location>
        <position position="571"/>
    </location>
</feature>
<dbReference type="CDD" id="cd17964">
    <property type="entry name" value="DEADc_MSS116"/>
    <property type="match status" value="1"/>
</dbReference>
<gene>
    <name evidence="12" type="ORF">B7463_g1364</name>
</gene>
<dbReference type="InterPro" id="IPR000629">
    <property type="entry name" value="RNA-helicase_DEAD-box_CS"/>
</dbReference>
<comment type="domain">
    <text evidence="8">The Q motif is unique to and characteristic of the DEAD box family of RNA helicases and controls ATP binding and hydrolysis.</text>
</comment>
<keyword evidence="6" id="KW-0539">Nucleus</keyword>
<evidence type="ECO:0000313" key="13">
    <source>
        <dbReference type="Proteomes" id="UP000258309"/>
    </source>
</evidence>
<feature type="domain" description="Helicase ATP-binding" evidence="10">
    <location>
        <begin position="97"/>
        <end position="278"/>
    </location>
</feature>
<organism evidence="12 13">
    <name type="scientific">Scytalidium lignicola</name>
    <name type="common">Hyphomycete</name>
    <dbReference type="NCBI Taxonomy" id="5539"/>
    <lineage>
        <taxon>Eukaryota</taxon>
        <taxon>Fungi</taxon>
        <taxon>Dikarya</taxon>
        <taxon>Ascomycota</taxon>
        <taxon>Pezizomycotina</taxon>
        <taxon>Leotiomycetes</taxon>
        <taxon>Leotiomycetes incertae sedis</taxon>
        <taxon>Scytalidium</taxon>
    </lineage>
</organism>
<keyword evidence="13" id="KW-1185">Reference proteome</keyword>
<dbReference type="GO" id="GO:0016787">
    <property type="term" value="F:hydrolase activity"/>
    <property type="evidence" value="ECO:0007669"/>
    <property type="project" value="UniProtKB-KW"/>
</dbReference>
<feature type="non-terminal residue" evidence="12">
    <location>
        <position position="1"/>
    </location>
</feature>
<keyword evidence="5 8" id="KW-0694">RNA-binding</keyword>
<protein>
    <recommendedName>
        <fullName evidence="8">ATP-dependent RNA helicase</fullName>
        <ecNumber evidence="8">3.6.4.13</ecNumber>
    </recommendedName>
</protein>
<reference evidence="12 13" key="1">
    <citation type="submission" date="2018-05" db="EMBL/GenBank/DDBJ databases">
        <title>Draft genome sequence of Scytalidium lignicola DSM 105466, a ubiquitous saprotrophic fungus.</title>
        <authorList>
            <person name="Buettner E."/>
            <person name="Gebauer A.M."/>
            <person name="Hofrichter M."/>
            <person name="Liers C."/>
            <person name="Kellner H."/>
        </authorList>
    </citation>
    <scope>NUCLEOTIDE SEQUENCE [LARGE SCALE GENOMIC DNA]</scope>
    <source>
        <strain evidence="12 13">DSM 105466</strain>
    </source>
</reference>
<dbReference type="OrthoDB" id="193716at2759"/>
<dbReference type="EC" id="3.6.4.13" evidence="8"/>
<comment type="catalytic activity">
    <reaction evidence="8">
        <text>ATP + H2O = ADP + phosphate + H(+)</text>
        <dbReference type="Rhea" id="RHEA:13065"/>
        <dbReference type="ChEBI" id="CHEBI:15377"/>
        <dbReference type="ChEBI" id="CHEBI:15378"/>
        <dbReference type="ChEBI" id="CHEBI:30616"/>
        <dbReference type="ChEBI" id="CHEBI:43474"/>
        <dbReference type="ChEBI" id="CHEBI:456216"/>
        <dbReference type="EC" id="3.6.4.13"/>
    </reaction>
</comment>
<feature type="compositionally biased region" description="Gly residues" evidence="9">
    <location>
        <begin position="544"/>
        <end position="554"/>
    </location>
</feature>
<dbReference type="InterPro" id="IPR014001">
    <property type="entry name" value="Helicase_ATP-bd"/>
</dbReference>
<keyword evidence="3 7" id="KW-0347">Helicase</keyword>
<dbReference type="PROSITE" id="PS51194">
    <property type="entry name" value="HELICASE_CTER"/>
    <property type="match status" value="1"/>
</dbReference>
<keyword evidence="4 7" id="KW-0067">ATP-binding</keyword>
<evidence type="ECO:0000256" key="7">
    <source>
        <dbReference type="RuleBase" id="RU000492"/>
    </source>
</evidence>
<dbReference type="EMBL" id="NCSJ02000014">
    <property type="protein sequence ID" value="RFU34968.1"/>
    <property type="molecule type" value="Genomic_DNA"/>
</dbReference>
<dbReference type="SUPFAM" id="SSF52540">
    <property type="entry name" value="P-loop containing nucleoside triphosphate hydrolases"/>
    <property type="match status" value="1"/>
</dbReference>
<evidence type="ECO:0000256" key="8">
    <source>
        <dbReference type="RuleBase" id="RU365068"/>
    </source>
</evidence>
<dbReference type="GO" id="GO:0003724">
    <property type="term" value="F:RNA helicase activity"/>
    <property type="evidence" value="ECO:0007669"/>
    <property type="project" value="UniProtKB-EC"/>
</dbReference>
<sequence length="571" mass="62231">MSDSKKQHGRKPFYKGGGRKPKRTPGASTPGDEGPSDITTAPSVRVATPLLTIPIPDDTPRFADLKRENIVHPILIQTITEDLKFDHMTPVQAATFHDLLSERRDCLAQAKTGTGKTIAFLLPAVQTLINRNRPPGSGISLLVISPTRELAMQIAKEATALLQRLPKYKVCFAIGGTNKDTEERHILASCDILIATPGRLYDHMSDERIRNLFSSLDTLILDEADRLLDMGFMNALKDIIACLPDKDSTNRQGMLFSATIAPHVEKFAHLVLSKNYKFISTIPAGEAQTHERVVQHLITVPTFSSVAPALIGSLRHEISIIPTDHFKAIIFAPTAALADFYGHILTSFPNFPPTSVLHSRVSQSKRTKITNDFRESSSSILVATDVIARGMDFPAVTTVFQVGIPADKESYIHRLGRTARAGAEGKGIFIVTSHESFFPKWTLKEIQFQHQEPDLSSAEQIQSIVEKMEDQAKTYQAWLGYYKNHCKGLGWDNTMLVEEGNKYARDGLGAPGTPALQRSTVSKMGLKGTRGLVVVPDAPRVHHPGGGGGGGGGGGERRSRGSGGRGKRGGN</sequence>
<keyword evidence="2 7" id="KW-0378">Hydrolase</keyword>
<accession>A0A3E2HNP3</accession>
<dbReference type="STRING" id="5539.A0A3E2HNP3"/>
<evidence type="ECO:0000259" key="11">
    <source>
        <dbReference type="PROSITE" id="PS51194"/>
    </source>
</evidence>
<keyword evidence="1 7" id="KW-0547">Nucleotide-binding</keyword>
<name>A0A3E2HNP3_SCYLI</name>
<dbReference type="InterPro" id="IPR027417">
    <property type="entry name" value="P-loop_NTPase"/>
</dbReference>
<dbReference type="Pfam" id="PF00270">
    <property type="entry name" value="DEAD"/>
    <property type="match status" value="1"/>
</dbReference>
<dbReference type="SMART" id="SM00487">
    <property type="entry name" value="DEXDc"/>
    <property type="match status" value="1"/>
</dbReference>
<dbReference type="InterPro" id="IPR011545">
    <property type="entry name" value="DEAD/DEAH_box_helicase_dom"/>
</dbReference>
<feature type="region of interest" description="Disordered" evidence="9">
    <location>
        <begin position="536"/>
        <end position="571"/>
    </location>
</feature>
<dbReference type="Pfam" id="PF00271">
    <property type="entry name" value="Helicase_C"/>
    <property type="match status" value="1"/>
</dbReference>
<evidence type="ECO:0000256" key="3">
    <source>
        <dbReference type="ARBA" id="ARBA00022806"/>
    </source>
</evidence>
<dbReference type="PROSITE" id="PS00039">
    <property type="entry name" value="DEAD_ATP_HELICASE"/>
    <property type="match status" value="1"/>
</dbReference>
<comment type="caution">
    <text evidence="12">The sequence shown here is derived from an EMBL/GenBank/DDBJ whole genome shotgun (WGS) entry which is preliminary data.</text>
</comment>